<proteinExistence type="evidence at transcript level"/>
<dbReference type="PANTHER" id="PTHR33122:SF36">
    <property type="entry name" value="LIPID TRANSFER PROTEIN"/>
    <property type="match status" value="1"/>
</dbReference>
<keyword evidence="1" id="KW-0732">Signal</keyword>
<dbReference type="InterPro" id="IPR039265">
    <property type="entry name" value="DIR1-like"/>
</dbReference>
<name>I3SKT0_LOTJA</name>
<dbReference type="InterPro" id="IPR036312">
    <property type="entry name" value="Bifun_inhib/LTP/seed_sf"/>
</dbReference>
<dbReference type="InterPro" id="IPR044741">
    <property type="entry name" value="NsLTP-like"/>
</dbReference>
<dbReference type="Gene3D" id="1.10.110.10">
    <property type="entry name" value="Plant lipid-transfer and hydrophobic proteins"/>
    <property type="match status" value="1"/>
</dbReference>
<evidence type="ECO:0000313" key="3">
    <source>
        <dbReference type="EMBL" id="AFK40872.1"/>
    </source>
</evidence>
<dbReference type="GeneID" id="130747444"/>
<feature type="chain" id="PRO_5003679517" description="Bifunctional inhibitor/plant lipid transfer protein/seed storage helical domain-containing protein" evidence="1">
    <location>
        <begin position="27"/>
        <end position="101"/>
    </location>
</feature>
<protein>
    <recommendedName>
        <fullName evidence="2">Bifunctional inhibitor/plant lipid transfer protein/seed storage helical domain-containing protein</fullName>
    </recommendedName>
</protein>
<dbReference type="OMA" id="LIVPSNC"/>
<organism evidence="3">
    <name type="scientific">Lotus japonicus</name>
    <name type="common">Lotus corniculatus var. japonicus</name>
    <dbReference type="NCBI Taxonomy" id="34305"/>
    <lineage>
        <taxon>Eukaryota</taxon>
        <taxon>Viridiplantae</taxon>
        <taxon>Streptophyta</taxon>
        <taxon>Embryophyta</taxon>
        <taxon>Tracheophyta</taxon>
        <taxon>Spermatophyta</taxon>
        <taxon>Magnoliopsida</taxon>
        <taxon>eudicotyledons</taxon>
        <taxon>Gunneridae</taxon>
        <taxon>Pentapetalae</taxon>
        <taxon>rosids</taxon>
        <taxon>fabids</taxon>
        <taxon>Fabales</taxon>
        <taxon>Fabaceae</taxon>
        <taxon>Papilionoideae</taxon>
        <taxon>50 kb inversion clade</taxon>
        <taxon>NPAAA clade</taxon>
        <taxon>Hologalegina</taxon>
        <taxon>robinioid clade</taxon>
        <taxon>Loteae</taxon>
        <taxon>Lotus</taxon>
    </lineage>
</organism>
<dbReference type="SMART" id="SM00499">
    <property type="entry name" value="AAI"/>
    <property type="match status" value="1"/>
</dbReference>
<reference evidence="3" key="1">
    <citation type="submission" date="2012-05" db="EMBL/GenBank/DDBJ databases">
        <authorList>
            <person name="Krishnakumar V."/>
            <person name="Cheung F."/>
            <person name="Xiao Y."/>
            <person name="Chan A."/>
            <person name="Moskal W.A."/>
            <person name="Town C.D."/>
        </authorList>
    </citation>
    <scope>NUCLEOTIDE SEQUENCE</scope>
</reference>
<dbReference type="CDD" id="cd04660">
    <property type="entry name" value="nsLTP_like"/>
    <property type="match status" value="1"/>
</dbReference>
<sequence length="101" mass="10695">MEASKKMVVIMGMLLLATAMLANVQSLCNMSNDGLKSCLPAVSGENPADPTLACCSAIANADLPCLCHYKSSGLLSFYGVDPDEAMDLPVKCKLMKSFKCN</sequence>
<dbReference type="OrthoDB" id="643149at2759"/>
<dbReference type="AlphaFoldDB" id="I3SKT0"/>
<dbReference type="RefSeq" id="XP_057456371.1">
    <property type="nucleotide sequence ID" value="XM_057600388.1"/>
</dbReference>
<feature type="domain" description="Bifunctional inhibitor/plant lipid transfer protein/seed storage helical" evidence="2">
    <location>
        <begin position="28"/>
        <end position="100"/>
    </location>
</feature>
<dbReference type="KEGG" id="lja:130747444"/>
<dbReference type="GO" id="GO:0005504">
    <property type="term" value="F:fatty acid binding"/>
    <property type="evidence" value="ECO:0007669"/>
    <property type="project" value="InterPro"/>
</dbReference>
<dbReference type="SUPFAM" id="SSF47699">
    <property type="entry name" value="Bifunctional inhibitor/lipid-transfer protein/seed storage 2S albumin"/>
    <property type="match status" value="1"/>
</dbReference>
<dbReference type="EMBL" id="BT141078">
    <property type="protein sequence ID" value="AFK40872.1"/>
    <property type="molecule type" value="mRNA"/>
</dbReference>
<evidence type="ECO:0000256" key="1">
    <source>
        <dbReference type="SAM" id="SignalP"/>
    </source>
</evidence>
<dbReference type="GO" id="GO:0009627">
    <property type="term" value="P:systemic acquired resistance"/>
    <property type="evidence" value="ECO:0007669"/>
    <property type="project" value="InterPro"/>
</dbReference>
<evidence type="ECO:0000259" key="2">
    <source>
        <dbReference type="SMART" id="SM00499"/>
    </source>
</evidence>
<accession>I3SKT0</accession>
<dbReference type="InterPro" id="IPR016140">
    <property type="entry name" value="Bifunc_inhib/LTP/seed_store"/>
</dbReference>
<feature type="signal peptide" evidence="1">
    <location>
        <begin position="1"/>
        <end position="26"/>
    </location>
</feature>
<dbReference type="Pfam" id="PF14368">
    <property type="entry name" value="LTP_2"/>
    <property type="match status" value="1"/>
</dbReference>
<dbReference type="PANTHER" id="PTHR33122">
    <property type="entry name" value="LIPID BINDING PROTEIN-RELATED"/>
    <property type="match status" value="1"/>
</dbReference>